<dbReference type="EMBL" id="JAVSKO010000010">
    <property type="protein sequence ID" value="MDT3470367.1"/>
    <property type="molecule type" value="Genomic_DNA"/>
</dbReference>
<reference evidence="2" key="1">
    <citation type="submission" date="2023-07" db="EMBL/GenBank/DDBJ databases">
        <title>Comparative genomics of clinical Stenotrophomonas maltophilia isolates reveals regions of diversity which correlate with colonization and persistence in vivo.</title>
        <authorList>
            <person name="Mcdaniel M.S."/>
            <person name="Swords W.E."/>
            <person name="Sumpter N.A."/>
            <person name="Lindgren N.R."/>
            <person name="Billiot C.E."/>
        </authorList>
    </citation>
    <scope>NUCLEOTIDE SEQUENCE</scope>
    <source>
        <strain evidence="2">Ism4</strain>
    </source>
</reference>
<name>A0AAJ2MWY3_STEMA</name>
<proteinExistence type="predicted"/>
<organism evidence="2 3">
    <name type="scientific">Stenotrophomonas maltophilia</name>
    <name type="common">Pseudomonas maltophilia</name>
    <name type="synonym">Xanthomonas maltophilia</name>
    <dbReference type="NCBI Taxonomy" id="40324"/>
    <lineage>
        <taxon>Bacteria</taxon>
        <taxon>Pseudomonadati</taxon>
        <taxon>Pseudomonadota</taxon>
        <taxon>Gammaproteobacteria</taxon>
        <taxon>Lysobacterales</taxon>
        <taxon>Lysobacteraceae</taxon>
        <taxon>Stenotrophomonas</taxon>
        <taxon>Stenotrophomonas maltophilia group</taxon>
    </lineage>
</organism>
<dbReference type="NCBIfam" id="NF041560">
    <property type="entry name" value="T6SS_Burk_ExIF"/>
    <property type="match status" value="1"/>
</dbReference>
<protein>
    <submittedName>
        <fullName evidence="2">Type VI secretion system effector</fullName>
    </submittedName>
</protein>
<keyword evidence="1" id="KW-0472">Membrane</keyword>
<evidence type="ECO:0000256" key="1">
    <source>
        <dbReference type="SAM" id="Phobius"/>
    </source>
</evidence>
<gene>
    <name evidence="2" type="ORF">ROV92_20445</name>
</gene>
<keyword evidence="1" id="KW-0812">Transmembrane</keyword>
<sequence length="248" mass="27923">MNRKRKPGSTGKVLFETETGIISSLRVRHVVQNVFWRDGDREKMAATGVAAAALGLSGPAAGMAMMSNEETEEPATRVEFRFGEMLLRGLFWNWPFKEGDSVRVVGRRDKVGNFIALSVLDEQKRLIVSYPYVSSGSWAHWIAVVKYSLALSVPLYMIQIGFFMFDALTGDGLAPLEMIADAYLICVLVCLYLGYRIGRHFTRFAKMADAIFGTLGWPNAKRINLRRITKQKRQPGDHPALGDTYFRY</sequence>
<dbReference type="Proteomes" id="UP001251948">
    <property type="component" value="Unassembled WGS sequence"/>
</dbReference>
<comment type="caution">
    <text evidence="2">The sequence shown here is derived from an EMBL/GenBank/DDBJ whole genome shotgun (WGS) entry which is preliminary data.</text>
</comment>
<dbReference type="InterPro" id="IPR048130">
    <property type="entry name" value="T6SS_ExIF-like"/>
</dbReference>
<evidence type="ECO:0000313" key="3">
    <source>
        <dbReference type="Proteomes" id="UP001251948"/>
    </source>
</evidence>
<accession>A0AAJ2MWY3</accession>
<dbReference type="AlphaFoldDB" id="A0AAJ2MWY3"/>
<evidence type="ECO:0000313" key="2">
    <source>
        <dbReference type="EMBL" id="MDT3470367.1"/>
    </source>
</evidence>
<dbReference type="RefSeq" id="WP_312564197.1">
    <property type="nucleotide sequence ID" value="NZ_JAVSKO010000010.1"/>
</dbReference>
<feature type="transmembrane region" description="Helical" evidence="1">
    <location>
        <begin position="138"/>
        <end position="158"/>
    </location>
</feature>
<keyword evidence="1" id="KW-1133">Transmembrane helix</keyword>
<feature type="transmembrane region" description="Helical" evidence="1">
    <location>
        <begin position="178"/>
        <end position="197"/>
    </location>
</feature>